<evidence type="ECO:0000313" key="2">
    <source>
        <dbReference type="Proteomes" id="UP000675881"/>
    </source>
</evidence>
<dbReference type="Proteomes" id="UP000675881">
    <property type="component" value="Chromosome 10"/>
</dbReference>
<protein>
    <submittedName>
        <fullName evidence="1">(salmon louse) hypothetical protein</fullName>
    </submittedName>
</protein>
<accession>A0A7R8H1P4</accession>
<gene>
    <name evidence="1" type="ORF">LSAA_2645</name>
</gene>
<dbReference type="PANTHER" id="PTHR38681:SF1">
    <property type="entry name" value="RETROVIRUS-RELATED POL POLYPROTEIN FROM TRANSPOSON 412-LIKE PROTEIN"/>
    <property type="match status" value="1"/>
</dbReference>
<proteinExistence type="predicted"/>
<dbReference type="PANTHER" id="PTHR38681">
    <property type="entry name" value="RETROVIRUS-RELATED POL POLYPROTEIN FROM TRANSPOSON 412-LIKE PROTEIN-RELATED"/>
    <property type="match status" value="1"/>
</dbReference>
<organism evidence="1 2">
    <name type="scientific">Lepeophtheirus salmonis</name>
    <name type="common">Salmon louse</name>
    <name type="synonym">Caligus salmonis</name>
    <dbReference type="NCBI Taxonomy" id="72036"/>
    <lineage>
        <taxon>Eukaryota</taxon>
        <taxon>Metazoa</taxon>
        <taxon>Ecdysozoa</taxon>
        <taxon>Arthropoda</taxon>
        <taxon>Crustacea</taxon>
        <taxon>Multicrustacea</taxon>
        <taxon>Hexanauplia</taxon>
        <taxon>Copepoda</taxon>
        <taxon>Siphonostomatoida</taxon>
        <taxon>Caligidae</taxon>
        <taxon>Lepeophtheirus</taxon>
    </lineage>
</organism>
<reference evidence="1" key="1">
    <citation type="submission" date="2021-02" db="EMBL/GenBank/DDBJ databases">
        <authorList>
            <person name="Bekaert M."/>
        </authorList>
    </citation>
    <scope>NUCLEOTIDE SEQUENCE</scope>
    <source>
        <strain evidence="1">IoA-00</strain>
    </source>
</reference>
<dbReference type="AlphaFoldDB" id="A0A7R8H1P4"/>
<keyword evidence="2" id="KW-1185">Reference proteome</keyword>
<evidence type="ECO:0000313" key="1">
    <source>
        <dbReference type="EMBL" id="CAF2797618.1"/>
    </source>
</evidence>
<dbReference type="EMBL" id="HG994589">
    <property type="protein sequence ID" value="CAF2797618.1"/>
    <property type="molecule type" value="Genomic_DNA"/>
</dbReference>
<sequence>MSLALKNVLPDYKPLTMAFVKNKFTCSPMQLRHLDLISQFTKDVRHIKGEDNLPAYVLYRNIHSISGTDVIDYATIADPQASLTEFQEMLDNPTLKIQNISVHGTNISHNVSSNPHRPLIPQRFGIKSLFHYMDYHTLAAFYTHAGSKTTCASFLPIIFLGIRSALNDDLGFLSAEIVLGTTLRLPGEFMSTSTIPNSCTRRHFTIQLKEVMSQLKPVSPRETQIKENLRQSRFNGVVKPSYILNLTNDVEVPIAKKKTVQERIIPQPSRHWGEGI</sequence>
<name>A0A7R8H1P4_LEPSM</name>